<reference evidence="15" key="1">
    <citation type="submission" date="2020-07" db="EMBL/GenBank/DDBJ databases">
        <title>Complete genome sequencing of Coprobacter sp. strain 2CBH44.</title>
        <authorList>
            <person name="Sakamoto M."/>
            <person name="Murakami T."/>
            <person name="Mori H."/>
        </authorList>
    </citation>
    <scope>NUCLEOTIDE SEQUENCE [LARGE SCALE GENOMIC DNA]</scope>
    <source>
        <strain evidence="15">2CBH44</strain>
    </source>
</reference>
<evidence type="ECO:0000256" key="1">
    <source>
        <dbReference type="ARBA" id="ARBA00004651"/>
    </source>
</evidence>
<name>A0A7G1I0G4_9BACT</name>
<evidence type="ECO:0000256" key="8">
    <source>
        <dbReference type="ARBA" id="ARBA00023136"/>
    </source>
</evidence>
<comment type="similarity">
    <text evidence="2 10">Belongs to the ABC-4 integral membrane protein family. FtsX subfamily.</text>
</comment>
<gene>
    <name evidence="14" type="ORF">Cop2CBH44_22710</name>
</gene>
<keyword evidence="7 11" id="KW-1133">Transmembrane helix</keyword>
<evidence type="ECO:0000259" key="12">
    <source>
        <dbReference type="Pfam" id="PF02687"/>
    </source>
</evidence>
<keyword evidence="15" id="KW-1185">Reference proteome</keyword>
<evidence type="ECO:0000256" key="3">
    <source>
        <dbReference type="ARBA" id="ARBA00021907"/>
    </source>
</evidence>
<evidence type="ECO:0000256" key="6">
    <source>
        <dbReference type="ARBA" id="ARBA00022692"/>
    </source>
</evidence>
<feature type="transmembrane region" description="Helical" evidence="11">
    <location>
        <begin position="255"/>
        <end position="281"/>
    </location>
</feature>
<comment type="subcellular location">
    <subcellularLocation>
        <location evidence="1">Cell membrane</location>
        <topology evidence="1">Multi-pass membrane protein</topology>
    </subcellularLocation>
</comment>
<evidence type="ECO:0000256" key="10">
    <source>
        <dbReference type="PIRNR" id="PIRNR003097"/>
    </source>
</evidence>
<dbReference type="PANTHER" id="PTHR47755:SF1">
    <property type="entry name" value="CELL DIVISION PROTEIN FTSX"/>
    <property type="match status" value="1"/>
</dbReference>
<dbReference type="KEGG" id="copr:Cop2CBH44_22710"/>
<evidence type="ECO:0000259" key="13">
    <source>
        <dbReference type="Pfam" id="PF18075"/>
    </source>
</evidence>
<feature type="domain" description="ABC3 transporter permease C-terminal" evidence="12">
    <location>
        <begin position="171"/>
        <end position="287"/>
    </location>
</feature>
<evidence type="ECO:0000313" key="14">
    <source>
        <dbReference type="EMBL" id="BCI63918.1"/>
    </source>
</evidence>
<protein>
    <recommendedName>
        <fullName evidence="3 10">Cell division protein FtsX</fullName>
    </recommendedName>
</protein>
<accession>A0A7G1I0G4</accession>
<dbReference type="Proteomes" id="UP000594042">
    <property type="component" value="Chromosome"/>
</dbReference>
<dbReference type="PANTHER" id="PTHR47755">
    <property type="entry name" value="CELL DIVISION PROTEIN FTSX"/>
    <property type="match status" value="1"/>
</dbReference>
<feature type="domain" description="FtsX extracellular" evidence="13">
    <location>
        <begin position="55"/>
        <end position="139"/>
    </location>
</feature>
<sequence length="295" mass="33173">MQMSESKSNKHITFFNARLTSTISISLVLFILGVIALMGVLATQLSMYVKENIGFSIVLKESAKESQIKRLQKKLDTAPYVKATQFISKEDALKELEVEIGENPEDLLGFNPLKASIEVKLKADYAHPDSLQWIEKGLNKGTTAIDEIVYQKDLLKMVNDNIRRIGLILLCLAIVLMIISFALISNTIRLTAYSKRFIIHTMKLVGATPGFIRKPFILSNIVNGIIAAFVAIGMLTGCVYYLMSEIDNFYTLVSIQSLMMVYVIVLLLGITITAISSYFAVNRYIRMDRDDLYYV</sequence>
<evidence type="ECO:0000256" key="2">
    <source>
        <dbReference type="ARBA" id="ARBA00007379"/>
    </source>
</evidence>
<keyword evidence="9 10" id="KW-0131">Cell cycle</keyword>
<dbReference type="Gene3D" id="3.30.70.3040">
    <property type="match status" value="1"/>
</dbReference>
<dbReference type="AlphaFoldDB" id="A0A7G1I0G4"/>
<dbReference type="InterPro" id="IPR003838">
    <property type="entry name" value="ABC3_permease_C"/>
</dbReference>
<keyword evidence="5 10" id="KW-0132">Cell division</keyword>
<evidence type="ECO:0000313" key="15">
    <source>
        <dbReference type="Proteomes" id="UP000594042"/>
    </source>
</evidence>
<feature type="transmembrane region" description="Helical" evidence="11">
    <location>
        <begin position="21"/>
        <end position="42"/>
    </location>
</feature>
<evidence type="ECO:0000256" key="9">
    <source>
        <dbReference type="ARBA" id="ARBA00023306"/>
    </source>
</evidence>
<dbReference type="GO" id="GO:0005886">
    <property type="term" value="C:plasma membrane"/>
    <property type="evidence" value="ECO:0007669"/>
    <property type="project" value="UniProtKB-SubCell"/>
</dbReference>
<organism evidence="14 15">
    <name type="scientific">Coprobacter secundus subsp. similis</name>
    <dbReference type="NCBI Taxonomy" id="2751153"/>
    <lineage>
        <taxon>Bacteria</taxon>
        <taxon>Pseudomonadati</taxon>
        <taxon>Bacteroidota</taxon>
        <taxon>Bacteroidia</taxon>
        <taxon>Bacteroidales</taxon>
        <taxon>Barnesiellaceae</taxon>
        <taxon>Coprobacter</taxon>
    </lineage>
</organism>
<feature type="transmembrane region" description="Helical" evidence="11">
    <location>
        <begin position="221"/>
        <end position="243"/>
    </location>
</feature>
<evidence type="ECO:0000256" key="5">
    <source>
        <dbReference type="ARBA" id="ARBA00022618"/>
    </source>
</evidence>
<dbReference type="GO" id="GO:0051301">
    <property type="term" value="P:cell division"/>
    <property type="evidence" value="ECO:0007669"/>
    <property type="project" value="UniProtKB-KW"/>
</dbReference>
<feature type="transmembrane region" description="Helical" evidence="11">
    <location>
        <begin position="165"/>
        <end position="188"/>
    </location>
</feature>
<dbReference type="InterPro" id="IPR040690">
    <property type="entry name" value="FtsX_ECD"/>
</dbReference>
<dbReference type="EMBL" id="AP023322">
    <property type="protein sequence ID" value="BCI63918.1"/>
    <property type="molecule type" value="Genomic_DNA"/>
</dbReference>
<keyword evidence="4 10" id="KW-1003">Cell membrane</keyword>
<dbReference type="Pfam" id="PF18075">
    <property type="entry name" value="FtsX_ECD"/>
    <property type="match status" value="1"/>
</dbReference>
<keyword evidence="6 11" id="KW-0812">Transmembrane</keyword>
<dbReference type="Pfam" id="PF02687">
    <property type="entry name" value="FtsX"/>
    <property type="match status" value="1"/>
</dbReference>
<keyword evidence="8 10" id="KW-0472">Membrane</keyword>
<evidence type="ECO:0000256" key="11">
    <source>
        <dbReference type="SAM" id="Phobius"/>
    </source>
</evidence>
<evidence type="ECO:0000256" key="7">
    <source>
        <dbReference type="ARBA" id="ARBA00022989"/>
    </source>
</evidence>
<dbReference type="InterPro" id="IPR004513">
    <property type="entry name" value="FtsX"/>
</dbReference>
<evidence type="ECO:0000256" key="4">
    <source>
        <dbReference type="ARBA" id="ARBA00022475"/>
    </source>
</evidence>
<dbReference type="PIRSF" id="PIRSF003097">
    <property type="entry name" value="FtsX"/>
    <property type="match status" value="1"/>
</dbReference>
<proteinExistence type="inferred from homology"/>